<reference evidence="3 4" key="1">
    <citation type="journal article" date="2017" name="Mol. Ecol.">
        <title>Comparative and population genomic landscape of Phellinus noxius: A hypervariable fungus causing root rot in trees.</title>
        <authorList>
            <person name="Chung C.L."/>
            <person name="Lee T.J."/>
            <person name="Akiba M."/>
            <person name="Lee H.H."/>
            <person name="Kuo T.H."/>
            <person name="Liu D."/>
            <person name="Ke H.M."/>
            <person name="Yokoi T."/>
            <person name="Roa M.B."/>
            <person name="Lu M.J."/>
            <person name="Chang Y.Y."/>
            <person name="Ann P.J."/>
            <person name="Tsai J.N."/>
            <person name="Chen C.Y."/>
            <person name="Tzean S.S."/>
            <person name="Ota Y."/>
            <person name="Hattori T."/>
            <person name="Sahashi N."/>
            <person name="Liou R.F."/>
            <person name="Kikuchi T."/>
            <person name="Tsai I.J."/>
        </authorList>
    </citation>
    <scope>NUCLEOTIDE SEQUENCE [LARGE SCALE GENOMIC DNA]</scope>
    <source>
        <strain evidence="3 4">FFPRI411160</strain>
    </source>
</reference>
<keyword evidence="1" id="KW-0472">Membrane</keyword>
<dbReference type="PANTHER" id="PTHR37783">
    <property type="entry name" value="MEMBRANE PROTEIN, PUTATIVE (AFU_ORTHOLOGUE AFUA_1G04315)-RELATED"/>
    <property type="match status" value="1"/>
</dbReference>
<dbReference type="Gene3D" id="3.20.180.10">
    <property type="entry name" value="PNP-oxidase-like"/>
    <property type="match status" value="1"/>
</dbReference>
<dbReference type="EMBL" id="NBII01000005">
    <property type="protein sequence ID" value="PAV18401.1"/>
    <property type="molecule type" value="Genomic_DNA"/>
</dbReference>
<dbReference type="OrthoDB" id="5553410at2759"/>
<dbReference type="Pfam" id="PF14934">
    <property type="entry name" value="TMEM254"/>
    <property type="match status" value="1"/>
</dbReference>
<dbReference type="InterPro" id="IPR019595">
    <property type="entry name" value="DUF2470"/>
</dbReference>
<keyword evidence="4" id="KW-1185">Reference proteome</keyword>
<evidence type="ECO:0000256" key="1">
    <source>
        <dbReference type="SAM" id="Phobius"/>
    </source>
</evidence>
<evidence type="ECO:0000259" key="2">
    <source>
        <dbReference type="Pfam" id="PF10615"/>
    </source>
</evidence>
<feature type="transmembrane region" description="Helical" evidence="1">
    <location>
        <begin position="184"/>
        <end position="202"/>
    </location>
</feature>
<proteinExistence type="predicted"/>
<name>A0A286UFM2_9AGAM</name>
<feature type="domain" description="DUF2470" evidence="2">
    <location>
        <begin position="10"/>
        <end position="87"/>
    </location>
</feature>
<dbReference type="PANTHER" id="PTHR37783:SF1">
    <property type="entry name" value="MEMBRANE PROTEIN, PUTATIVE (AFU_ORTHOLOGUE AFUA_1G04315)-RELATED"/>
    <property type="match status" value="1"/>
</dbReference>
<gene>
    <name evidence="3" type="ORF">PNOK_0524300</name>
</gene>
<accession>A0A286UFM2</accession>
<dbReference type="InParanoid" id="A0A286UFM2"/>
<dbReference type="Proteomes" id="UP000217199">
    <property type="component" value="Unassembled WGS sequence"/>
</dbReference>
<protein>
    <recommendedName>
        <fullName evidence="2">DUF2470 domain-containing protein</fullName>
    </recommendedName>
</protein>
<sequence>MTDPVAEKSTFLCMYMSNHPDTLVAYVKYWGKISEAVVSAKMSAIDSKGMNLKYKTKSKGDEEKEVRVTFDPPLSGYEEVKPRLLSMTADAQEALGMSKTPQITSFELSPQVHLTGVPMLLLIYATISPLYESAYWEPGKWLFNTFGGSTAFKTIWTTTILAHALEALYVQRLCVKHRTGFATGFKYVLSTFLFGFTVLVPFRKRIQKGLSHCAFLPFFLNFSKPEIIDYQGPPVYYYPLVLRIAFHGNSKTESVTPPKEEWPPLPSLLPPLSPSSPSVCYPKIPKNLLVFIYLFNE</sequence>
<keyword evidence="1" id="KW-0812">Transmembrane</keyword>
<keyword evidence="1" id="KW-1133">Transmembrane helix</keyword>
<organism evidence="3 4">
    <name type="scientific">Pyrrhoderma noxium</name>
    <dbReference type="NCBI Taxonomy" id="2282107"/>
    <lineage>
        <taxon>Eukaryota</taxon>
        <taxon>Fungi</taxon>
        <taxon>Dikarya</taxon>
        <taxon>Basidiomycota</taxon>
        <taxon>Agaricomycotina</taxon>
        <taxon>Agaricomycetes</taxon>
        <taxon>Hymenochaetales</taxon>
        <taxon>Hymenochaetaceae</taxon>
        <taxon>Pyrrhoderma</taxon>
    </lineage>
</organism>
<evidence type="ECO:0000313" key="4">
    <source>
        <dbReference type="Proteomes" id="UP000217199"/>
    </source>
</evidence>
<dbReference type="InterPro" id="IPR037119">
    <property type="entry name" value="Haem_oxidase_HugZ-like_sf"/>
</dbReference>
<dbReference type="Pfam" id="PF10615">
    <property type="entry name" value="DUF2470"/>
    <property type="match status" value="1"/>
</dbReference>
<dbReference type="AlphaFoldDB" id="A0A286UFM2"/>
<evidence type="ECO:0000313" key="3">
    <source>
        <dbReference type="EMBL" id="PAV18401.1"/>
    </source>
</evidence>
<dbReference type="InterPro" id="IPR028110">
    <property type="entry name" value="TMEM254"/>
</dbReference>
<comment type="caution">
    <text evidence="3">The sequence shown here is derived from an EMBL/GenBank/DDBJ whole genome shotgun (WGS) entry which is preliminary data.</text>
</comment>